<dbReference type="GO" id="GO:0020037">
    <property type="term" value="F:heme binding"/>
    <property type="evidence" value="ECO:0007669"/>
    <property type="project" value="InterPro"/>
</dbReference>
<evidence type="ECO:0000256" key="1">
    <source>
        <dbReference type="ARBA" id="ARBA00022617"/>
    </source>
</evidence>
<evidence type="ECO:0000256" key="5">
    <source>
        <dbReference type="SAM" id="SignalP"/>
    </source>
</evidence>
<evidence type="ECO:0000259" key="6">
    <source>
        <dbReference type="PROSITE" id="PS51007"/>
    </source>
</evidence>
<dbReference type="OrthoDB" id="5340148at2"/>
<keyword evidence="3 4" id="KW-0408">Iron</keyword>
<keyword evidence="1 4" id="KW-0349">Heme</keyword>
<evidence type="ECO:0000313" key="8">
    <source>
        <dbReference type="Proteomes" id="UP000254841"/>
    </source>
</evidence>
<dbReference type="GO" id="GO:0009055">
    <property type="term" value="F:electron transfer activity"/>
    <property type="evidence" value="ECO:0007669"/>
    <property type="project" value="InterPro"/>
</dbReference>
<sequence>MLYRLLCGLGLACTLALADPAPKIFAKCIACHGTNGQAIAPGAKGGTSIAGLSQAKIIADLKGYRAGLTDNGGAKSIMYIQAQNLSDAEIQALAKYISNLPKAPHKVIDTPQP</sequence>
<proteinExistence type="predicted"/>
<dbReference type="PROSITE" id="PS51007">
    <property type="entry name" value="CYTC"/>
    <property type="match status" value="1"/>
</dbReference>
<dbReference type="GO" id="GO:0046872">
    <property type="term" value="F:metal ion binding"/>
    <property type="evidence" value="ECO:0007669"/>
    <property type="project" value="UniProtKB-KW"/>
</dbReference>
<name>A0A377J2Y3_9HELI</name>
<feature type="chain" id="PRO_5016590106" evidence="5">
    <location>
        <begin position="19"/>
        <end position="113"/>
    </location>
</feature>
<dbReference type="Gene3D" id="1.10.760.10">
    <property type="entry name" value="Cytochrome c-like domain"/>
    <property type="match status" value="1"/>
</dbReference>
<evidence type="ECO:0000256" key="2">
    <source>
        <dbReference type="ARBA" id="ARBA00022723"/>
    </source>
</evidence>
<organism evidence="7 8">
    <name type="scientific">Helicobacter canis</name>
    <dbReference type="NCBI Taxonomy" id="29419"/>
    <lineage>
        <taxon>Bacteria</taxon>
        <taxon>Pseudomonadati</taxon>
        <taxon>Campylobacterota</taxon>
        <taxon>Epsilonproteobacteria</taxon>
        <taxon>Campylobacterales</taxon>
        <taxon>Helicobacteraceae</taxon>
        <taxon>Helicobacter</taxon>
    </lineage>
</organism>
<dbReference type="Pfam" id="PF00034">
    <property type="entry name" value="Cytochrom_C"/>
    <property type="match status" value="1"/>
</dbReference>
<feature type="domain" description="Cytochrome c" evidence="6">
    <location>
        <begin position="16"/>
        <end position="101"/>
    </location>
</feature>
<accession>A0A377J2Y3</accession>
<dbReference type="SUPFAM" id="SSF46626">
    <property type="entry name" value="Cytochrome c"/>
    <property type="match status" value="1"/>
</dbReference>
<evidence type="ECO:0000313" key="7">
    <source>
        <dbReference type="EMBL" id="STO96857.1"/>
    </source>
</evidence>
<evidence type="ECO:0000256" key="4">
    <source>
        <dbReference type="PROSITE-ProRule" id="PRU00433"/>
    </source>
</evidence>
<reference evidence="7 8" key="1">
    <citation type="submission" date="2018-06" db="EMBL/GenBank/DDBJ databases">
        <authorList>
            <consortium name="Pathogen Informatics"/>
            <person name="Doyle S."/>
        </authorList>
    </citation>
    <scope>NUCLEOTIDE SEQUENCE [LARGE SCALE GENOMIC DNA]</scope>
    <source>
        <strain evidence="7 8">NCTC12410</strain>
    </source>
</reference>
<dbReference type="InterPro" id="IPR036909">
    <property type="entry name" value="Cyt_c-like_dom_sf"/>
</dbReference>
<keyword evidence="2 4" id="KW-0479">Metal-binding</keyword>
<dbReference type="RefSeq" id="WP_115011154.1">
    <property type="nucleotide sequence ID" value="NZ_UGHV01000001.1"/>
</dbReference>
<protein>
    <submittedName>
        <fullName evidence="7">Cytochrome c553</fullName>
    </submittedName>
</protein>
<dbReference type="Proteomes" id="UP000254841">
    <property type="component" value="Unassembled WGS sequence"/>
</dbReference>
<keyword evidence="5" id="KW-0732">Signal</keyword>
<dbReference type="AlphaFoldDB" id="A0A377J2Y3"/>
<dbReference type="EMBL" id="UGHV01000001">
    <property type="protein sequence ID" value="STO96857.1"/>
    <property type="molecule type" value="Genomic_DNA"/>
</dbReference>
<evidence type="ECO:0000256" key="3">
    <source>
        <dbReference type="ARBA" id="ARBA00023004"/>
    </source>
</evidence>
<feature type="signal peptide" evidence="5">
    <location>
        <begin position="1"/>
        <end position="18"/>
    </location>
</feature>
<gene>
    <name evidence="7" type="ORF">NCTC12410_00674</name>
</gene>
<dbReference type="InterPro" id="IPR009056">
    <property type="entry name" value="Cyt_c-like_dom"/>
</dbReference>